<keyword evidence="7" id="KW-0812">Transmembrane</keyword>
<dbReference type="SUPFAM" id="SSF52743">
    <property type="entry name" value="Subtilisin-like"/>
    <property type="match status" value="1"/>
</dbReference>
<evidence type="ECO:0000256" key="3">
    <source>
        <dbReference type="ARBA" id="ARBA00022801"/>
    </source>
</evidence>
<dbReference type="GO" id="GO:0006508">
    <property type="term" value="P:proteolysis"/>
    <property type="evidence" value="ECO:0007669"/>
    <property type="project" value="UniProtKB-KW"/>
</dbReference>
<dbReference type="SUPFAM" id="SSF48726">
    <property type="entry name" value="Immunoglobulin"/>
    <property type="match status" value="1"/>
</dbReference>
<feature type="active site" description="Charge relay system" evidence="5">
    <location>
        <position position="265"/>
    </location>
</feature>
<protein>
    <recommendedName>
        <fullName evidence="8">Peptidase S8/S53 domain-containing protein</fullName>
    </recommendedName>
</protein>
<dbReference type="InterPro" id="IPR036852">
    <property type="entry name" value="Peptidase_S8/S53_dom_sf"/>
</dbReference>
<feature type="transmembrane region" description="Helical" evidence="7">
    <location>
        <begin position="12"/>
        <end position="30"/>
    </location>
</feature>
<evidence type="ECO:0000256" key="4">
    <source>
        <dbReference type="ARBA" id="ARBA00022825"/>
    </source>
</evidence>
<gene>
    <name evidence="9" type="ORF">A11Q_1293</name>
</gene>
<dbReference type="EMBL" id="CP003537">
    <property type="protein sequence ID" value="AGH95509.1"/>
    <property type="molecule type" value="Genomic_DNA"/>
</dbReference>
<dbReference type="HOGENOM" id="CLU_440539_0_0_7"/>
<evidence type="ECO:0000256" key="1">
    <source>
        <dbReference type="ARBA" id="ARBA00011073"/>
    </source>
</evidence>
<dbReference type="KEGG" id="bex:A11Q_1293"/>
<feature type="active site" description="Charge relay system" evidence="5">
    <location>
        <position position="224"/>
    </location>
</feature>
<dbReference type="InterPro" id="IPR023828">
    <property type="entry name" value="Peptidase_S8_Ser-AS"/>
</dbReference>
<dbReference type="PANTHER" id="PTHR43806:SF11">
    <property type="entry name" value="CEREVISIN-RELATED"/>
    <property type="match status" value="1"/>
</dbReference>
<proteinExistence type="inferred from homology"/>
<dbReference type="InterPro" id="IPR013783">
    <property type="entry name" value="Ig-like_fold"/>
</dbReference>
<evidence type="ECO:0000259" key="8">
    <source>
        <dbReference type="Pfam" id="PF00082"/>
    </source>
</evidence>
<dbReference type="InterPro" id="IPR050131">
    <property type="entry name" value="Peptidase_S8_subtilisin-like"/>
</dbReference>
<feature type="domain" description="Peptidase S8/S53" evidence="8">
    <location>
        <begin position="218"/>
        <end position="490"/>
    </location>
</feature>
<dbReference type="PATRIC" id="fig|1184267.3.peg.1311"/>
<dbReference type="AlphaFoldDB" id="M4VQT8"/>
<evidence type="ECO:0000313" key="9">
    <source>
        <dbReference type="EMBL" id="AGH95509.1"/>
    </source>
</evidence>
<keyword evidence="7" id="KW-0472">Membrane</keyword>
<evidence type="ECO:0000256" key="6">
    <source>
        <dbReference type="RuleBase" id="RU003355"/>
    </source>
</evidence>
<feature type="active site" description="Charge relay system" evidence="5">
    <location>
        <position position="450"/>
    </location>
</feature>
<dbReference type="InterPro" id="IPR015500">
    <property type="entry name" value="Peptidase_S8_subtilisin-rel"/>
</dbReference>
<keyword evidence="2 5" id="KW-0645">Protease</keyword>
<sequence>MKVKWKRQAESNRYSLLGAAVFSIILLLQFNNCGGQLNSQFQESLQGNSSLAANTQLNTPVNPSNPYYLQCISSSDAAKINSSLSQSVKMNGLAVDSKITSLDWQQDEDLIVTLDNSCVVEKDFSDPILSYIDSQDIQTQRPYTVYTIKKEKVKNLKLFIAQALDSECLLSAEKDGLVQIKNVQDPQFSSQRHLSYIGASESFLDTLMSYNSGQLYPVKVAIIDTGIDTTNTDLQSQFARNSSGQIIGHNSTESSNDFLSDSGYHGTHVAGLIGATYKNGLNGSGVYGRNIKIYPVRGSNNGDTFRIADLANAIIWAADQGVDIINLSLGTPTEYSSIKNAISYGISKNIIFVVAAGNEGKLLGSANPQYPAMYSTQFSGLVTVSSIDASTGGLSSFSSYSSTYVDILAPGSNGSTGIASTIPITASNSAGFASRVKYEDGSTGPIQGTSMAAPLVTGVLAAGISMAKSQGITLTNTELKTLLKASAAKSPSYTNFSSSGNSLNLPSFYNHIRNKIYTLSNTTPPPTTSTNYLNITQQPVDRQLLIGENIELNIEATSNNTISYQWYRNNQLILGATSKNYKISGANENSSGAYHVIASTSSDSVKSQTIAVKVALRYCN</sequence>
<dbReference type="Pfam" id="PF00082">
    <property type="entry name" value="Peptidase_S8"/>
    <property type="match status" value="1"/>
</dbReference>
<dbReference type="eggNOG" id="COG1404">
    <property type="taxonomic scope" value="Bacteria"/>
</dbReference>
<accession>M4VQT8</accession>
<dbReference type="Gene3D" id="3.40.50.200">
    <property type="entry name" value="Peptidase S8/S53 domain"/>
    <property type="match status" value="1"/>
</dbReference>
<dbReference type="PROSITE" id="PS00137">
    <property type="entry name" value="SUBTILASE_HIS"/>
    <property type="match status" value="1"/>
</dbReference>
<organism evidence="9 10">
    <name type="scientific">Pseudobdellovibrio exovorus JSS</name>
    <dbReference type="NCBI Taxonomy" id="1184267"/>
    <lineage>
        <taxon>Bacteria</taxon>
        <taxon>Pseudomonadati</taxon>
        <taxon>Bdellovibrionota</taxon>
        <taxon>Bdellovibrionia</taxon>
        <taxon>Bdellovibrionales</taxon>
        <taxon>Pseudobdellovibrionaceae</taxon>
        <taxon>Pseudobdellovibrio</taxon>
    </lineage>
</organism>
<evidence type="ECO:0000256" key="5">
    <source>
        <dbReference type="PROSITE-ProRule" id="PRU01240"/>
    </source>
</evidence>
<keyword evidence="7" id="KW-1133">Transmembrane helix</keyword>
<evidence type="ECO:0000256" key="7">
    <source>
        <dbReference type="SAM" id="Phobius"/>
    </source>
</evidence>
<dbReference type="Proteomes" id="UP000012040">
    <property type="component" value="Chromosome"/>
</dbReference>
<dbReference type="PRINTS" id="PR00723">
    <property type="entry name" value="SUBTILISIN"/>
</dbReference>
<comment type="similarity">
    <text evidence="1 5 6">Belongs to the peptidase S8 family.</text>
</comment>
<dbReference type="InterPro" id="IPR000209">
    <property type="entry name" value="Peptidase_S8/S53_dom"/>
</dbReference>
<dbReference type="PROSITE" id="PS00136">
    <property type="entry name" value="SUBTILASE_ASP"/>
    <property type="match status" value="1"/>
</dbReference>
<dbReference type="InterPro" id="IPR023827">
    <property type="entry name" value="Peptidase_S8_Asp-AS"/>
</dbReference>
<dbReference type="PROSITE" id="PS00138">
    <property type="entry name" value="SUBTILASE_SER"/>
    <property type="match status" value="1"/>
</dbReference>
<reference evidence="9 10" key="1">
    <citation type="journal article" date="2013" name="ISME J.">
        <title>By their genes ye shall know them: genomic signatures of predatory bacteria.</title>
        <authorList>
            <person name="Pasternak Z."/>
            <person name="Pietrokovski S."/>
            <person name="Rotem O."/>
            <person name="Gophna U."/>
            <person name="Lurie-Weinberger M.N."/>
            <person name="Jurkevitch E."/>
        </authorList>
    </citation>
    <scope>NUCLEOTIDE SEQUENCE [LARGE SCALE GENOMIC DNA]</scope>
    <source>
        <strain evidence="9 10">JSS</strain>
    </source>
</reference>
<dbReference type="PANTHER" id="PTHR43806">
    <property type="entry name" value="PEPTIDASE S8"/>
    <property type="match status" value="1"/>
</dbReference>
<dbReference type="RefSeq" id="WP_015469999.1">
    <property type="nucleotide sequence ID" value="NC_020813.1"/>
</dbReference>
<dbReference type="PROSITE" id="PS51892">
    <property type="entry name" value="SUBTILASE"/>
    <property type="match status" value="1"/>
</dbReference>
<evidence type="ECO:0000313" key="10">
    <source>
        <dbReference type="Proteomes" id="UP000012040"/>
    </source>
</evidence>
<dbReference type="Gene3D" id="2.60.40.10">
    <property type="entry name" value="Immunoglobulins"/>
    <property type="match status" value="1"/>
</dbReference>
<keyword evidence="3 5" id="KW-0378">Hydrolase</keyword>
<name>M4VQT8_9BACT</name>
<dbReference type="InterPro" id="IPR036179">
    <property type="entry name" value="Ig-like_dom_sf"/>
</dbReference>
<keyword evidence="4 5" id="KW-0720">Serine protease</keyword>
<evidence type="ECO:0000256" key="2">
    <source>
        <dbReference type="ARBA" id="ARBA00022670"/>
    </source>
</evidence>
<keyword evidence="10" id="KW-1185">Reference proteome</keyword>
<dbReference type="OrthoDB" id="5288185at2"/>
<dbReference type="GO" id="GO:0004252">
    <property type="term" value="F:serine-type endopeptidase activity"/>
    <property type="evidence" value="ECO:0007669"/>
    <property type="project" value="UniProtKB-UniRule"/>
</dbReference>
<dbReference type="InterPro" id="IPR022398">
    <property type="entry name" value="Peptidase_S8_His-AS"/>
</dbReference>